<protein>
    <submittedName>
        <fullName evidence="2">Uncharacterized protein</fullName>
    </submittedName>
</protein>
<keyword evidence="3" id="KW-1185">Reference proteome</keyword>
<evidence type="ECO:0000313" key="3">
    <source>
        <dbReference type="Proteomes" id="UP000440578"/>
    </source>
</evidence>
<organism evidence="2 3">
    <name type="scientific">Amphibalanus amphitrite</name>
    <name type="common">Striped barnacle</name>
    <name type="synonym">Balanus amphitrite</name>
    <dbReference type="NCBI Taxonomy" id="1232801"/>
    <lineage>
        <taxon>Eukaryota</taxon>
        <taxon>Metazoa</taxon>
        <taxon>Ecdysozoa</taxon>
        <taxon>Arthropoda</taxon>
        <taxon>Crustacea</taxon>
        <taxon>Multicrustacea</taxon>
        <taxon>Cirripedia</taxon>
        <taxon>Thoracica</taxon>
        <taxon>Thoracicalcarea</taxon>
        <taxon>Balanomorpha</taxon>
        <taxon>Balanoidea</taxon>
        <taxon>Balanidae</taxon>
        <taxon>Amphibalaninae</taxon>
        <taxon>Amphibalanus</taxon>
    </lineage>
</organism>
<comment type="caution">
    <text evidence="2">The sequence shown here is derived from an EMBL/GenBank/DDBJ whole genome shotgun (WGS) entry which is preliminary data.</text>
</comment>
<sequence length="69" mass="7784">MKEFVVSNKYELFDYVVELLNSLARDLDHMLNDLCHDPETGRASNNKNNNNPTRPDFAPAVATIRCSSA</sequence>
<evidence type="ECO:0000256" key="1">
    <source>
        <dbReference type="SAM" id="MobiDB-lite"/>
    </source>
</evidence>
<proteinExistence type="predicted"/>
<dbReference type="Proteomes" id="UP000440578">
    <property type="component" value="Unassembled WGS sequence"/>
</dbReference>
<accession>A0A6A4V5P8</accession>
<reference evidence="2 3" key="1">
    <citation type="submission" date="2019-07" db="EMBL/GenBank/DDBJ databases">
        <title>Draft genome assembly of a fouling barnacle, Amphibalanus amphitrite (Darwin, 1854): The first reference genome for Thecostraca.</title>
        <authorList>
            <person name="Kim W."/>
        </authorList>
    </citation>
    <scope>NUCLEOTIDE SEQUENCE [LARGE SCALE GENOMIC DNA]</scope>
    <source>
        <strain evidence="2">SNU_AA5</strain>
        <tissue evidence="2">Soma without cirri and trophi</tissue>
    </source>
</reference>
<evidence type="ECO:0000313" key="2">
    <source>
        <dbReference type="EMBL" id="KAF0289015.1"/>
    </source>
</evidence>
<feature type="region of interest" description="Disordered" evidence="1">
    <location>
        <begin position="38"/>
        <end position="58"/>
    </location>
</feature>
<name>A0A6A4V5P8_AMPAM</name>
<dbReference type="AlphaFoldDB" id="A0A6A4V5P8"/>
<gene>
    <name evidence="2" type="ORF">FJT64_012643</name>
</gene>
<dbReference type="EMBL" id="VIIS01002067">
    <property type="protein sequence ID" value="KAF0289015.1"/>
    <property type="molecule type" value="Genomic_DNA"/>
</dbReference>